<dbReference type="Pfam" id="PF14286">
    <property type="entry name" value="DHHW"/>
    <property type="match status" value="1"/>
</dbReference>
<proteinExistence type="predicted"/>
<dbReference type="AlphaFoldDB" id="A0A919XY53"/>
<evidence type="ECO:0008006" key="4">
    <source>
        <dbReference type="Google" id="ProtNLM"/>
    </source>
</evidence>
<dbReference type="InterPro" id="IPR025945">
    <property type="entry name" value="DHHW"/>
</dbReference>
<keyword evidence="3" id="KW-1185">Reference proteome</keyword>
<comment type="caution">
    <text evidence="2">The sequence shown here is derived from an EMBL/GenBank/DDBJ whole genome shotgun (WGS) entry which is preliminary data.</text>
</comment>
<accession>A0A919XY53</accession>
<keyword evidence="1" id="KW-0472">Membrane</keyword>
<dbReference type="EMBL" id="BORR01000039">
    <property type="protein sequence ID" value="GIO40199.1"/>
    <property type="molecule type" value="Genomic_DNA"/>
</dbReference>
<evidence type="ECO:0000313" key="2">
    <source>
        <dbReference type="EMBL" id="GIO40199.1"/>
    </source>
</evidence>
<protein>
    <recommendedName>
        <fullName evidence="4">DHHW protein</fullName>
    </recommendedName>
</protein>
<keyword evidence="1" id="KW-0812">Transmembrane</keyword>
<organism evidence="2 3">
    <name type="scientific">Paenibacillus antibioticophila</name>
    <dbReference type="NCBI Taxonomy" id="1274374"/>
    <lineage>
        <taxon>Bacteria</taxon>
        <taxon>Bacillati</taxon>
        <taxon>Bacillota</taxon>
        <taxon>Bacilli</taxon>
        <taxon>Bacillales</taxon>
        <taxon>Paenibacillaceae</taxon>
        <taxon>Paenibacillus</taxon>
    </lineage>
</organism>
<keyword evidence="1" id="KW-1133">Transmembrane helix</keyword>
<evidence type="ECO:0000313" key="3">
    <source>
        <dbReference type="Proteomes" id="UP000681162"/>
    </source>
</evidence>
<name>A0A919XY53_9BACL</name>
<reference evidence="2 3" key="1">
    <citation type="submission" date="2021-03" db="EMBL/GenBank/DDBJ databases">
        <title>Antimicrobial resistance genes in bacteria isolated from Japanese honey, and their potential for conferring macrolide and lincosamide resistance in the American foulbrood pathogen Paenibacillus larvae.</title>
        <authorList>
            <person name="Okamoto M."/>
            <person name="Kumagai M."/>
            <person name="Kanamori H."/>
            <person name="Takamatsu D."/>
        </authorList>
    </citation>
    <scope>NUCLEOTIDE SEQUENCE [LARGE SCALE GENOMIC DNA]</scope>
    <source>
        <strain evidence="2 3">J41TS12</strain>
    </source>
</reference>
<feature type="transmembrane region" description="Helical" evidence="1">
    <location>
        <begin position="7"/>
        <end position="28"/>
    </location>
</feature>
<evidence type="ECO:0000256" key="1">
    <source>
        <dbReference type="SAM" id="Phobius"/>
    </source>
</evidence>
<dbReference type="RefSeq" id="WP_212944402.1">
    <property type="nucleotide sequence ID" value="NZ_BORR01000039.1"/>
</dbReference>
<sequence length="411" mass="46899">MKLRYKINTVLFLVIIFGYGIISLIHTYSDSGNVSSLEQRVLGELPAFSWESLATGSFTREFDQYFNDHLPLRTSMAKTGALIMTWKGLPDEEAILVQQGGDNTALRLRDDNDMEELVQESQDTQYLIYKEQAYTLFKYSKAAAEMYAETLNRFRSKVESTARVYSMLVPTSSEFIGHDPYSRLSDSQKEAFGHINELLSPEIQRIDAYRVLDEHKGEDIYFRTDHHWTALGAYYAYSEFMKTIGEEAMPLSTFTQGEIEGFLGSSYKATLNYKLKSHPDVITYYQPEDTYSYTRHYSNGKEVAGKAVDPAYAKEDIGLYSVFLGGDFPWGEIQTGQRNGKSIVVIKDSYANAFIPYLIPHFESVYYIDPRFYTGSLTAFVEEHHVTDVLFLNNSTVARTKGIAELIDQLM</sequence>
<gene>
    <name evidence="2" type="ORF">J41TS12_50600</name>
</gene>
<dbReference type="Proteomes" id="UP000681162">
    <property type="component" value="Unassembled WGS sequence"/>
</dbReference>